<proteinExistence type="predicted"/>
<dbReference type="InterPro" id="IPR023908">
    <property type="entry name" value="xxxLxxG_rpt"/>
</dbReference>
<comment type="subcellular location">
    <subcellularLocation>
        <location evidence="1">Membrane</location>
        <topology evidence="1">Multi-pass membrane protein</topology>
    </subcellularLocation>
</comment>
<feature type="transmembrane region" description="Helical" evidence="6">
    <location>
        <begin position="484"/>
        <end position="505"/>
    </location>
</feature>
<evidence type="ECO:0000256" key="1">
    <source>
        <dbReference type="ARBA" id="ARBA00004141"/>
    </source>
</evidence>
<dbReference type="OrthoDB" id="9811483at2"/>
<evidence type="ECO:0000256" key="4">
    <source>
        <dbReference type="ARBA" id="ARBA00023136"/>
    </source>
</evidence>
<keyword evidence="3 6" id="KW-1133">Transmembrane helix</keyword>
<reference evidence="8 9" key="1">
    <citation type="submission" date="2017-04" db="EMBL/GenBank/DDBJ databases">
        <title>Comparative genome analysis of Subtercola boreus.</title>
        <authorList>
            <person name="Cho Y.-J."/>
            <person name="Cho A."/>
            <person name="Kim O.-S."/>
            <person name="Lee J.-I."/>
        </authorList>
    </citation>
    <scope>NUCLEOTIDE SEQUENCE [LARGE SCALE GENOMIC DNA]</scope>
    <source>
        <strain evidence="8 9">P27479</strain>
    </source>
</reference>
<dbReference type="InterPro" id="IPR017500">
    <property type="entry name" value="Phage_infect_YhgE_N"/>
</dbReference>
<feature type="transmembrane region" description="Helical" evidence="6">
    <location>
        <begin position="511"/>
        <end position="531"/>
    </location>
</feature>
<name>A0A3E0VRN0_9MICO</name>
<evidence type="ECO:0000256" key="2">
    <source>
        <dbReference type="ARBA" id="ARBA00022692"/>
    </source>
</evidence>
<dbReference type="Proteomes" id="UP000256541">
    <property type="component" value="Unassembled WGS sequence"/>
</dbReference>
<evidence type="ECO:0000256" key="3">
    <source>
        <dbReference type="ARBA" id="ARBA00022989"/>
    </source>
</evidence>
<feature type="domain" description="ABC-2 type transporter transmembrane" evidence="7">
    <location>
        <begin position="393"/>
        <end position="617"/>
    </location>
</feature>
<dbReference type="GO" id="GO:0140359">
    <property type="term" value="F:ABC-type transporter activity"/>
    <property type="evidence" value="ECO:0007669"/>
    <property type="project" value="InterPro"/>
</dbReference>
<sequence>MSIQNTAAPAEEAAPVRSHRRRSRWWFAVAAIAVIVIPLAANALFSGAFSNVSDNLNKVPAAVVNNDKLLTTTAADGTQSTVYAGRGLVTALTGPDQTGFDWNVTNTADAAKGLADGTYYAVLTIPENFSAQINTLGTPAPAQGSIDIQTDDSHGYLAGVVASTVGSALKAGFGQTITAQVLTGVYSGLGTVGTQLSTAANGATQLGTGASSLTDGLNQLATGASGAASGASTLSSGISQYTGGVDSLAGGVSTLDDQAGQLSQLSAGVSTYTDGVSTLAGGFSSLKSGLDFAISSNPTLDAAQKAQLLGTYAKLSGGLSQAASGGSTLAAQTSSGLDALQGGISQLDSGASQLSSGSGQLRDGASQLSDGAAQLATGAQQSAAGAGQLATGATTLASGLQSGADALTKSAATDPSTSAKVAADPIAVNVTTLNSQGGIGSVIAILIVPAGLWIGALAIFLLLRPLRMSLLASSASTGRLVLRIFGRASLFAALQAVVVVAYLQFSLDAPWSSLPATLGFALLVALAFTAFHQLLRSAFGRVGSVISLILFAVQLATTAGIYPVEILSGPFQFISSISPMAYAVSGMQGILAGGSAGTVWGSVAVLAILLLLSLLFAGAALARRRRPERTGWLLVGSPARETGSRRAARQTEHAGQAAAGASGASGTSRPGLAT</sequence>
<feature type="transmembrane region" description="Helical" evidence="6">
    <location>
        <begin position="599"/>
        <end position="622"/>
    </location>
</feature>
<dbReference type="Gene3D" id="3.40.1710.10">
    <property type="entry name" value="abc type-2 transporter like domain"/>
    <property type="match status" value="1"/>
</dbReference>
<evidence type="ECO:0000313" key="8">
    <source>
        <dbReference type="EMBL" id="RFA12536.1"/>
    </source>
</evidence>
<dbReference type="RefSeq" id="WP_116412629.1">
    <property type="nucleotide sequence ID" value="NZ_NBXB01000041.1"/>
</dbReference>
<keyword evidence="2 6" id="KW-0812">Transmembrane</keyword>
<dbReference type="GO" id="GO:0016020">
    <property type="term" value="C:membrane"/>
    <property type="evidence" value="ECO:0007669"/>
    <property type="project" value="UniProtKB-SubCell"/>
</dbReference>
<evidence type="ECO:0000313" key="9">
    <source>
        <dbReference type="Proteomes" id="UP000256541"/>
    </source>
</evidence>
<dbReference type="NCBIfam" id="TIGR03057">
    <property type="entry name" value="xxxLxxG_by_4"/>
    <property type="match status" value="3"/>
</dbReference>
<dbReference type="NCBIfam" id="TIGR03062">
    <property type="entry name" value="pip_yhgE_Cterm"/>
    <property type="match status" value="1"/>
</dbReference>
<protein>
    <recommendedName>
        <fullName evidence="7">ABC-2 type transporter transmembrane domain-containing protein</fullName>
    </recommendedName>
</protein>
<feature type="compositionally biased region" description="Low complexity" evidence="5">
    <location>
        <begin position="654"/>
        <end position="666"/>
    </location>
</feature>
<dbReference type="InterPro" id="IPR051328">
    <property type="entry name" value="T7SS_ABC-Transporter"/>
</dbReference>
<feature type="domain" description="ABC-2 type transporter transmembrane" evidence="7">
    <location>
        <begin position="33"/>
        <end position="202"/>
    </location>
</feature>
<keyword evidence="4 6" id="KW-0472">Membrane</keyword>
<dbReference type="AlphaFoldDB" id="A0A3E0VRN0"/>
<dbReference type="PANTHER" id="PTHR43077:SF5">
    <property type="entry name" value="PHAGE INFECTION PROTEIN"/>
    <property type="match status" value="1"/>
</dbReference>
<dbReference type="Pfam" id="PF12698">
    <property type="entry name" value="ABC2_membrane_3"/>
    <property type="match status" value="2"/>
</dbReference>
<dbReference type="SUPFAM" id="SSF58104">
    <property type="entry name" value="Methyl-accepting chemotaxis protein (MCP) signaling domain"/>
    <property type="match status" value="1"/>
</dbReference>
<dbReference type="Gene3D" id="1.10.287.950">
    <property type="entry name" value="Methyl-accepting chemotaxis protein"/>
    <property type="match status" value="1"/>
</dbReference>
<dbReference type="NCBIfam" id="TIGR03061">
    <property type="entry name" value="pip_yhgE_Nterm"/>
    <property type="match status" value="1"/>
</dbReference>
<evidence type="ECO:0000256" key="5">
    <source>
        <dbReference type="SAM" id="MobiDB-lite"/>
    </source>
</evidence>
<comment type="caution">
    <text evidence="8">The sequence shown here is derived from an EMBL/GenBank/DDBJ whole genome shotgun (WGS) entry which is preliminary data.</text>
</comment>
<accession>A0A3E0VRN0</accession>
<evidence type="ECO:0000256" key="6">
    <source>
        <dbReference type="SAM" id="Phobius"/>
    </source>
</evidence>
<dbReference type="InterPro" id="IPR017501">
    <property type="entry name" value="Phage_infect_YhgE_C"/>
</dbReference>
<dbReference type="PANTHER" id="PTHR43077">
    <property type="entry name" value="TRANSPORT PERMEASE YVFS-RELATED"/>
    <property type="match status" value="1"/>
</dbReference>
<feature type="transmembrane region" description="Helical" evidence="6">
    <location>
        <begin position="25"/>
        <end position="45"/>
    </location>
</feature>
<feature type="transmembrane region" description="Helical" evidence="6">
    <location>
        <begin position="538"/>
        <end position="562"/>
    </location>
</feature>
<dbReference type="EMBL" id="NBXB01000041">
    <property type="protein sequence ID" value="RFA12536.1"/>
    <property type="molecule type" value="Genomic_DNA"/>
</dbReference>
<organism evidence="8 9">
    <name type="scientific">Subtercola boreus</name>
    <dbReference type="NCBI Taxonomy" id="120213"/>
    <lineage>
        <taxon>Bacteria</taxon>
        <taxon>Bacillati</taxon>
        <taxon>Actinomycetota</taxon>
        <taxon>Actinomycetes</taxon>
        <taxon>Micrococcales</taxon>
        <taxon>Microbacteriaceae</taxon>
        <taxon>Subtercola</taxon>
    </lineage>
</organism>
<feature type="region of interest" description="Disordered" evidence="5">
    <location>
        <begin position="641"/>
        <end position="674"/>
    </location>
</feature>
<gene>
    <name evidence="8" type="ORF">B7R22_15580</name>
</gene>
<feature type="transmembrane region" description="Helical" evidence="6">
    <location>
        <begin position="439"/>
        <end position="463"/>
    </location>
</feature>
<evidence type="ECO:0000259" key="7">
    <source>
        <dbReference type="Pfam" id="PF12698"/>
    </source>
</evidence>
<dbReference type="InterPro" id="IPR013525">
    <property type="entry name" value="ABC2_TM"/>
</dbReference>